<dbReference type="EMBL" id="AUZX01010971">
    <property type="protein sequence ID" value="EQD45145.1"/>
    <property type="molecule type" value="Genomic_DNA"/>
</dbReference>
<dbReference type="Gene3D" id="3.30.2310.20">
    <property type="entry name" value="RelE-like"/>
    <property type="match status" value="1"/>
</dbReference>
<gene>
    <name evidence="1" type="ORF">B1A_14940</name>
</gene>
<dbReference type="AlphaFoldDB" id="T1AT22"/>
<dbReference type="PANTHER" id="PTHR40266:SF2">
    <property type="entry name" value="TOXIN HIGB-1"/>
    <property type="match status" value="1"/>
</dbReference>
<dbReference type="SUPFAM" id="SSF143011">
    <property type="entry name" value="RelE-like"/>
    <property type="match status" value="1"/>
</dbReference>
<dbReference type="InterPro" id="IPR007711">
    <property type="entry name" value="HigB-1"/>
</dbReference>
<dbReference type="PANTHER" id="PTHR40266">
    <property type="entry name" value="TOXIN HIGB-1"/>
    <property type="match status" value="1"/>
</dbReference>
<proteinExistence type="predicted"/>
<sequence>MVRRVIRTFRHKGLEAFFTKDDPRKILADRVDRITRLLDRLDGAKTPQDMNLPGWGFHELKGRRKGEYAVAVSGNWRITFRFEGVDAFDVNLEDYH</sequence>
<comment type="caution">
    <text evidence="1">The sequence shown here is derived from an EMBL/GenBank/DDBJ whole genome shotgun (WGS) entry which is preliminary data.</text>
</comment>
<dbReference type="InterPro" id="IPR035093">
    <property type="entry name" value="RelE/ParE_toxin_dom_sf"/>
</dbReference>
<reference evidence="1" key="1">
    <citation type="submission" date="2013-08" db="EMBL/GenBank/DDBJ databases">
        <authorList>
            <person name="Mendez C."/>
            <person name="Richter M."/>
            <person name="Ferrer M."/>
            <person name="Sanchez J."/>
        </authorList>
    </citation>
    <scope>NUCLEOTIDE SEQUENCE</scope>
</reference>
<evidence type="ECO:0000313" key="1">
    <source>
        <dbReference type="EMBL" id="EQD45145.1"/>
    </source>
</evidence>
<name>T1AT22_9ZZZZ</name>
<accession>T1AT22</accession>
<reference evidence="1" key="2">
    <citation type="journal article" date="2014" name="ISME J.">
        <title>Microbial stratification in low pH oxic and suboxic macroscopic growths along an acid mine drainage.</title>
        <authorList>
            <person name="Mendez-Garcia C."/>
            <person name="Mesa V."/>
            <person name="Sprenger R.R."/>
            <person name="Richter M."/>
            <person name="Diez M.S."/>
            <person name="Solano J."/>
            <person name="Bargiela R."/>
            <person name="Golyshina O.V."/>
            <person name="Manteca A."/>
            <person name="Ramos J.L."/>
            <person name="Gallego J.R."/>
            <person name="Llorente I."/>
            <person name="Martins Dos Santos V.A."/>
            <person name="Jensen O.N."/>
            <person name="Pelaez A.I."/>
            <person name="Sanchez J."/>
            <person name="Ferrer M."/>
        </authorList>
    </citation>
    <scope>NUCLEOTIDE SEQUENCE</scope>
</reference>
<organism evidence="1">
    <name type="scientific">mine drainage metagenome</name>
    <dbReference type="NCBI Taxonomy" id="410659"/>
    <lineage>
        <taxon>unclassified sequences</taxon>
        <taxon>metagenomes</taxon>
        <taxon>ecological metagenomes</taxon>
    </lineage>
</organism>
<dbReference type="Pfam" id="PF05015">
    <property type="entry name" value="HigB-like_toxin"/>
    <property type="match status" value="1"/>
</dbReference>
<protein>
    <submittedName>
        <fullName evidence="1">Plasmid maintenance system killer</fullName>
    </submittedName>
</protein>